<reference evidence="2" key="2">
    <citation type="submission" date="2020-12" db="EMBL/GenBank/DDBJ databases">
        <authorList>
            <person name="Kanost M."/>
        </authorList>
    </citation>
    <scope>NUCLEOTIDE SEQUENCE</scope>
</reference>
<dbReference type="PROSITE" id="PS50879">
    <property type="entry name" value="RNASE_H_1"/>
    <property type="match status" value="1"/>
</dbReference>
<sequence>MENELYLPPLLVRRRYLAGKFYLKCRSVANNITTNLIDKLKNYNSSPYWKYRKLPILFSTHLFFDLLPIHSVKVLEMYSLQTWISNINLVDVIRDAIPEMNKAKSYYNCIVLRNICNDYISRSYLDFYKIYTDGSKCNVIGGAAFFDPLTESYIKLKIDSNISIMHIELIAIAEALSYAEVINHDKFVILTDSKSAWQHLGRCTSPMRGIPIAYTILESILNFQRLSKNVILQWIPSHIHLIDNDKVDILAKQAMDDGILFRVTPLYSNYFGLLKKQCIEVWQEYFDKRSKEKGIWYQTIQLQITTLPWIDQTILKRNLLVIALRLRSGHVPSNKFLYLLKKSQSPNCDTCGTIEDVQHILMECIRLESDRIFGVKRTFDVGMCNSILADPLSDVAVKLYQLANKRH</sequence>
<dbReference type="AlphaFoldDB" id="A0A922CRZ5"/>
<dbReference type="CDD" id="cd09276">
    <property type="entry name" value="Rnase_HI_RT_non_LTR"/>
    <property type="match status" value="1"/>
</dbReference>
<dbReference type="InterPro" id="IPR002156">
    <property type="entry name" value="RNaseH_domain"/>
</dbReference>
<proteinExistence type="predicted"/>
<reference evidence="2" key="1">
    <citation type="journal article" date="2016" name="Insect Biochem. Mol. Biol.">
        <title>Multifaceted biological insights from a draft genome sequence of the tobacco hornworm moth, Manduca sexta.</title>
        <authorList>
            <person name="Kanost M.R."/>
            <person name="Arrese E.L."/>
            <person name="Cao X."/>
            <person name="Chen Y.R."/>
            <person name="Chellapilla S."/>
            <person name="Goldsmith M.R."/>
            <person name="Grosse-Wilde E."/>
            <person name="Heckel D.G."/>
            <person name="Herndon N."/>
            <person name="Jiang H."/>
            <person name="Papanicolaou A."/>
            <person name="Qu J."/>
            <person name="Soulages J.L."/>
            <person name="Vogel H."/>
            <person name="Walters J."/>
            <person name="Waterhouse R.M."/>
            <person name="Ahn S.J."/>
            <person name="Almeida F.C."/>
            <person name="An C."/>
            <person name="Aqrawi P."/>
            <person name="Bretschneider A."/>
            <person name="Bryant W.B."/>
            <person name="Bucks S."/>
            <person name="Chao H."/>
            <person name="Chevignon G."/>
            <person name="Christen J.M."/>
            <person name="Clarke D.F."/>
            <person name="Dittmer N.T."/>
            <person name="Ferguson L.C.F."/>
            <person name="Garavelou S."/>
            <person name="Gordon K.H.J."/>
            <person name="Gunaratna R.T."/>
            <person name="Han Y."/>
            <person name="Hauser F."/>
            <person name="He Y."/>
            <person name="Heidel-Fischer H."/>
            <person name="Hirsh A."/>
            <person name="Hu Y."/>
            <person name="Jiang H."/>
            <person name="Kalra D."/>
            <person name="Klinner C."/>
            <person name="Konig C."/>
            <person name="Kovar C."/>
            <person name="Kroll A.R."/>
            <person name="Kuwar S.S."/>
            <person name="Lee S.L."/>
            <person name="Lehman R."/>
            <person name="Li K."/>
            <person name="Li Z."/>
            <person name="Liang H."/>
            <person name="Lovelace S."/>
            <person name="Lu Z."/>
            <person name="Mansfield J.H."/>
            <person name="McCulloch K.J."/>
            <person name="Mathew T."/>
            <person name="Morton B."/>
            <person name="Muzny D.M."/>
            <person name="Neunemann D."/>
            <person name="Ongeri F."/>
            <person name="Pauchet Y."/>
            <person name="Pu L.L."/>
            <person name="Pyrousis I."/>
            <person name="Rao X.J."/>
            <person name="Redding A."/>
            <person name="Roesel C."/>
            <person name="Sanchez-Gracia A."/>
            <person name="Schaack S."/>
            <person name="Shukla A."/>
            <person name="Tetreau G."/>
            <person name="Wang Y."/>
            <person name="Xiong G.H."/>
            <person name="Traut W."/>
            <person name="Walsh T.K."/>
            <person name="Worley K.C."/>
            <person name="Wu D."/>
            <person name="Wu W."/>
            <person name="Wu Y.Q."/>
            <person name="Zhang X."/>
            <person name="Zou Z."/>
            <person name="Zucker H."/>
            <person name="Briscoe A.D."/>
            <person name="Burmester T."/>
            <person name="Clem R.J."/>
            <person name="Feyereisen R."/>
            <person name="Grimmelikhuijzen C.J.P."/>
            <person name="Hamodrakas S.J."/>
            <person name="Hansson B.S."/>
            <person name="Huguet E."/>
            <person name="Jermiin L.S."/>
            <person name="Lan Q."/>
            <person name="Lehman H.K."/>
            <person name="Lorenzen M."/>
            <person name="Merzendorfer H."/>
            <person name="Michalopoulos I."/>
            <person name="Morton D.B."/>
            <person name="Muthukrishnan S."/>
            <person name="Oakeshott J.G."/>
            <person name="Palmer W."/>
            <person name="Park Y."/>
            <person name="Passarelli A.L."/>
            <person name="Rozas J."/>
            <person name="Schwartz L.M."/>
            <person name="Smith W."/>
            <person name="Southgate A."/>
            <person name="Vilcinskas A."/>
            <person name="Vogt R."/>
            <person name="Wang P."/>
            <person name="Werren J."/>
            <person name="Yu X.Q."/>
            <person name="Zhou J.J."/>
            <person name="Brown S.J."/>
            <person name="Scherer S.E."/>
            <person name="Richards S."/>
            <person name="Blissard G.W."/>
        </authorList>
    </citation>
    <scope>NUCLEOTIDE SEQUENCE</scope>
</reference>
<name>A0A922CRZ5_MANSE</name>
<dbReference type="GO" id="GO:0003676">
    <property type="term" value="F:nucleic acid binding"/>
    <property type="evidence" value="ECO:0007669"/>
    <property type="project" value="InterPro"/>
</dbReference>
<organism evidence="2 3">
    <name type="scientific">Manduca sexta</name>
    <name type="common">Tobacco hawkmoth</name>
    <name type="synonym">Tobacco hornworm</name>
    <dbReference type="NCBI Taxonomy" id="7130"/>
    <lineage>
        <taxon>Eukaryota</taxon>
        <taxon>Metazoa</taxon>
        <taxon>Ecdysozoa</taxon>
        <taxon>Arthropoda</taxon>
        <taxon>Hexapoda</taxon>
        <taxon>Insecta</taxon>
        <taxon>Pterygota</taxon>
        <taxon>Neoptera</taxon>
        <taxon>Endopterygota</taxon>
        <taxon>Lepidoptera</taxon>
        <taxon>Glossata</taxon>
        <taxon>Ditrysia</taxon>
        <taxon>Bombycoidea</taxon>
        <taxon>Sphingidae</taxon>
        <taxon>Sphinginae</taxon>
        <taxon>Sphingini</taxon>
        <taxon>Manduca</taxon>
    </lineage>
</organism>
<evidence type="ECO:0000313" key="2">
    <source>
        <dbReference type="EMBL" id="KAG6457310.1"/>
    </source>
</evidence>
<gene>
    <name evidence="2" type="ORF">O3G_MSEX010239</name>
</gene>
<evidence type="ECO:0000313" key="3">
    <source>
        <dbReference type="Proteomes" id="UP000791440"/>
    </source>
</evidence>
<dbReference type="Proteomes" id="UP000791440">
    <property type="component" value="Unassembled WGS sequence"/>
</dbReference>
<accession>A0A922CRZ5</accession>
<dbReference type="GO" id="GO:0004523">
    <property type="term" value="F:RNA-DNA hybrid ribonuclease activity"/>
    <property type="evidence" value="ECO:0007669"/>
    <property type="project" value="InterPro"/>
</dbReference>
<keyword evidence="3" id="KW-1185">Reference proteome</keyword>
<evidence type="ECO:0000259" key="1">
    <source>
        <dbReference type="PROSITE" id="PS50879"/>
    </source>
</evidence>
<comment type="caution">
    <text evidence="2">The sequence shown here is derived from an EMBL/GenBank/DDBJ whole genome shotgun (WGS) entry which is preliminary data.</text>
</comment>
<dbReference type="EMBL" id="JH668543">
    <property type="protein sequence ID" value="KAG6457310.1"/>
    <property type="molecule type" value="Genomic_DNA"/>
</dbReference>
<protein>
    <recommendedName>
        <fullName evidence="1">RNase H type-1 domain-containing protein</fullName>
    </recommendedName>
</protein>
<feature type="domain" description="RNase H type-1" evidence="1">
    <location>
        <begin position="124"/>
        <end position="256"/>
    </location>
</feature>
<dbReference type="Pfam" id="PF00075">
    <property type="entry name" value="RNase_H"/>
    <property type="match status" value="1"/>
</dbReference>